<comment type="function">
    <text evidence="12">Probable membrane-associated metalloprotease that may be involved in chloroplast development.</text>
</comment>
<feature type="transmembrane region" description="Helical" evidence="14">
    <location>
        <begin position="366"/>
        <end position="385"/>
    </location>
</feature>
<evidence type="ECO:0000256" key="7">
    <source>
        <dbReference type="ARBA" id="ARBA00022801"/>
    </source>
</evidence>
<keyword evidence="6 14" id="KW-0812">Transmembrane</keyword>
<evidence type="ECO:0000256" key="6">
    <source>
        <dbReference type="ARBA" id="ARBA00022692"/>
    </source>
</evidence>
<feature type="transmembrane region" description="Helical" evidence="14">
    <location>
        <begin position="295"/>
        <end position="322"/>
    </location>
</feature>
<dbReference type="InterPro" id="IPR044838">
    <property type="entry name" value="EGY1-like"/>
</dbReference>
<accession>A0A6V7QEP8</accession>
<dbReference type="Pfam" id="PF02163">
    <property type="entry name" value="Peptidase_M50"/>
    <property type="match status" value="1"/>
</dbReference>
<feature type="transmembrane region" description="Helical" evidence="14">
    <location>
        <begin position="488"/>
        <end position="505"/>
    </location>
</feature>
<reference evidence="16" key="1">
    <citation type="submission" date="2020-07" db="EMBL/GenBank/DDBJ databases">
        <authorList>
            <person name="Lin J."/>
        </authorList>
    </citation>
    <scope>NUCLEOTIDE SEQUENCE</scope>
</reference>
<evidence type="ECO:0000256" key="4">
    <source>
        <dbReference type="ARBA" id="ARBA00022640"/>
    </source>
</evidence>
<proteinExistence type="inferred from homology"/>
<dbReference type="GO" id="GO:0008237">
    <property type="term" value="F:metallopeptidase activity"/>
    <property type="evidence" value="ECO:0007669"/>
    <property type="project" value="UniProtKB-KW"/>
</dbReference>
<comment type="subcellular location">
    <subcellularLocation>
        <location evidence="1">Plastid</location>
        <location evidence="1">Chloroplast membrane</location>
        <topology evidence="1">Multi-pass membrane protein</topology>
    </subcellularLocation>
</comment>
<evidence type="ECO:0000256" key="8">
    <source>
        <dbReference type="ARBA" id="ARBA00022946"/>
    </source>
</evidence>
<sequence>MGTLPSSSLLNPSFRFRQLPHLGSFRLRDSVVSRRGSRDLCVVCKERLGNWRLGRRREGFRCFSINGNEEGEENGAGPSTKPAEEGEKRVGGDDSSSERTRASVSSRTPGISSDGPLYSSFQVDSIRLMELLGPEKVDPSDVKLIKEKLFGYSTFWVTKEEPFGDLGEGILFLGNLRGKREDVFAKLQQQLHEVTGDKYNLFMVEEPNSEGPDPRGGPRVSFELGIASQINSLPPEVVKYFTDPNATEPPDMQLLFPFVESALPLAYGVLGVQLFHEVGHFLAAFPSKVKLSIPYFIPNITLGSFGAITQASYFIVVFKSILPDRRAMVDISMAGPFAGAALSFLMFCVGLLLSLNPAAAGDLVQVPSLLFQGSLLLGLISRAALGYTAMHAATVSIHPLVIAGWCGLTTSAFNMLPVGCLDGGRAVQGAFGKNFLIGFGLTTYSLLGLGVLGGPLSLPWGLYVLICQRSPEKPCLNDVSEVGTWRKTALAIAIFLVVLTLLPLWDELAEELGIGLVTTF</sequence>
<feature type="transmembrane region" description="Helical" evidence="14">
    <location>
        <begin position="397"/>
        <end position="416"/>
    </location>
</feature>
<keyword evidence="10" id="KW-0482">Metalloprotease</keyword>
<keyword evidence="11 14" id="KW-0472">Membrane</keyword>
<keyword evidence="4" id="KW-0934">Plastid</keyword>
<evidence type="ECO:0000259" key="15">
    <source>
        <dbReference type="Pfam" id="PF02163"/>
    </source>
</evidence>
<feature type="domain" description="Peptidase M50" evidence="15">
    <location>
        <begin position="266"/>
        <end position="432"/>
    </location>
</feature>
<feature type="transmembrane region" description="Helical" evidence="14">
    <location>
        <begin position="436"/>
        <end position="467"/>
    </location>
</feature>
<evidence type="ECO:0000256" key="9">
    <source>
        <dbReference type="ARBA" id="ARBA00022989"/>
    </source>
</evidence>
<keyword evidence="7" id="KW-0378">Hydrolase</keyword>
<evidence type="ECO:0000256" key="13">
    <source>
        <dbReference type="SAM" id="MobiDB-lite"/>
    </source>
</evidence>
<evidence type="ECO:0000256" key="5">
    <source>
        <dbReference type="ARBA" id="ARBA00022670"/>
    </source>
</evidence>
<evidence type="ECO:0000256" key="10">
    <source>
        <dbReference type="ARBA" id="ARBA00023049"/>
    </source>
</evidence>
<dbReference type="AlphaFoldDB" id="A0A6V7QEP8"/>
<organism evidence="16">
    <name type="scientific">Ananas comosus var. bracteatus</name>
    <name type="common">red pineapple</name>
    <dbReference type="NCBI Taxonomy" id="296719"/>
    <lineage>
        <taxon>Eukaryota</taxon>
        <taxon>Viridiplantae</taxon>
        <taxon>Streptophyta</taxon>
        <taxon>Embryophyta</taxon>
        <taxon>Tracheophyta</taxon>
        <taxon>Spermatophyta</taxon>
        <taxon>Magnoliopsida</taxon>
        <taxon>Liliopsida</taxon>
        <taxon>Poales</taxon>
        <taxon>Bromeliaceae</taxon>
        <taxon>Bromelioideae</taxon>
        <taxon>Ananas</taxon>
    </lineage>
</organism>
<gene>
    <name evidence="16" type="ORF">CB5_LOCUS24850</name>
</gene>
<evidence type="ECO:0000256" key="2">
    <source>
        <dbReference type="ARBA" id="ARBA00007931"/>
    </source>
</evidence>
<feature type="compositionally biased region" description="Basic and acidic residues" evidence="13">
    <location>
        <begin position="82"/>
        <end position="101"/>
    </location>
</feature>
<keyword evidence="3" id="KW-0150">Chloroplast</keyword>
<dbReference type="PANTHER" id="PTHR31412:SF0">
    <property type="entry name" value="ZINC METALLOPROTEASE EGY1, CHLOROPLASTIC-RELATED"/>
    <property type="match status" value="1"/>
</dbReference>
<dbReference type="CDD" id="cd06160">
    <property type="entry name" value="S2P-M50_like_2"/>
    <property type="match status" value="1"/>
</dbReference>
<name>A0A6V7QEP8_ANACO</name>
<protein>
    <recommendedName>
        <fullName evidence="15">Peptidase M50 domain-containing protein</fullName>
    </recommendedName>
</protein>
<dbReference type="InterPro" id="IPR008915">
    <property type="entry name" value="Peptidase_M50"/>
</dbReference>
<dbReference type="PANTHER" id="PTHR31412">
    <property type="entry name" value="ZINC METALLOPROTEASE EGY1"/>
    <property type="match status" value="1"/>
</dbReference>
<feature type="transmembrane region" description="Helical" evidence="14">
    <location>
        <begin position="334"/>
        <end position="354"/>
    </location>
</feature>
<keyword evidence="9 14" id="KW-1133">Transmembrane helix</keyword>
<evidence type="ECO:0000313" key="16">
    <source>
        <dbReference type="EMBL" id="CAD1841639.1"/>
    </source>
</evidence>
<keyword evidence="8" id="KW-0809">Transit peptide</keyword>
<evidence type="ECO:0000256" key="3">
    <source>
        <dbReference type="ARBA" id="ARBA00022528"/>
    </source>
</evidence>
<dbReference type="GO" id="GO:0006508">
    <property type="term" value="P:proteolysis"/>
    <property type="evidence" value="ECO:0007669"/>
    <property type="project" value="UniProtKB-KW"/>
</dbReference>
<keyword evidence="5" id="KW-0645">Protease</keyword>
<evidence type="ECO:0000256" key="12">
    <source>
        <dbReference type="ARBA" id="ARBA00024314"/>
    </source>
</evidence>
<dbReference type="GO" id="GO:0031969">
    <property type="term" value="C:chloroplast membrane"/>
    <property type="evidence" value="ECO:0007669"/>
    <property type="project" value="UniProtKB-SubCell"/>
</dbReference>
<evidence type="ECO:0000256" key="1">
    <source>
        <dbReference type="ARBA" id="ARBA00004508"/>
    </source>
</evidence>
<evidence type="ECO:0000256" key="14">
    <source>
        <dbReference type="SAM" id="Phobius"/>
    </source>
</evidence>
<feature type="region of interest" description="Disordered" evidence="13">
    <location>
        <begin position="65"/>
        <end position="116"/>
    </location>
</feature>
<dbReference type="EMBL" id="LR862135">
    <property type="protein sequence ID" value="CAD1841639.1"/>
    <property type="molecule type" value="Genomic_DNA"/>
</dbReference>
<evidence type="ECO:0000256" key="11">
    <source>
        <dbReference type="ARBA" id="ARBA00023136"/>
    </source>
</evidence>
<comment type="similarity">
    <text evidence="2">Belongs to the peptidase M50B family.</text>
</comment>